<protein>
    <submittedName>
        <fullName evidence="2">Uncharacterized protein</fullName>
    </submittedName>
</protein>
<evidence type="ECO:0000313" key="2">
    <source>
        <dbReference type="EMBL" id="QSQ23054.1"/>
    </source>
</evidence>
<feature type="compositionally biased region" description="Basic and acidic residues" evidence="1">
    <location>
        <begin position="306"/>
        <end position="322"/>
    </location>
</feature>
<gene>
    <name evidence="2" type="ORF">JY651_49570</name>
</gene>
<proteinExistence type="predicted"/>
<evidence type="ECO:0000256" key="1">
    <source>
        <dbReference type="SAM" id="MobiDB-lite"/>
    </source>
</evidence>
<feature type="compositionally biased region" description="Basic and acidic residues" evidence="1">
    <location>
        <begin position="148"/>
        <end position="159"/>
    </location>
</feature>
<evidence type="ECO:0000313" key="3">
    <source>
        <dbReference type="Proteomes" id="UP000662747"/>
    </source>
</evidence>
<feature type="region of interest" description="Disordered" evidence="1">
    <location>
        <begin position="31"/>
        <end position="65"/>
    </location>
</feature>
<sequence>MAELQQTPWRAAWVRAVARKVKAWAESVLAEEAQTASATGAPRPESVATKAPVATPPLGPLSPGATLEDLEARWLRDLEARRRVPMGDWVARSSKGAPRVPEDLAREGLVPPRGPGVAAGMPRRPTPRVPSVTEAPRSVVQYLSPSEAEPRGAESDLRPEPPFPFDTARAPRPMPSPIASRWSAMPAPRSEPEPMRSTPPSSWGLGPENFAAFRVPPTRTPVSAESRLPLAPVPREVPSAEPGAPSRRSPWDDLPPFASEARDTRTPTRVPPLSMPLSEEAPPAFTEHVKSSPALDLPRVPAPWQQRDEGPGPRSEPRELPRSRVSYLPDEGPWDDARAPLTWRPRLVEAPLPTPPDAHDEPASSTGSPWPELPPAPVPESTETVVELRQWERRRRLDREQRGE</sequence>
<accession>A0ABX7NW02</accession>
<keyword evidence="3" id="KW-1185">Reference proteome</keyword>
<dbReference type="RefSeq" id="WP_206724630.1">
    <property type="nucleotide sequence ID" value="NZ_CP071090.1"/>
</dbReference>
<organism evidence="2 3">
    <name type="scientific">Pyxidicoccus parkwayensis</name>
    <dbReference type="NCBI Taxonomy" id="2813578"/>
    <lineage>
        <taxon>Bacteria</taxon>
        <taxon>Pseudomonadati</taxon>
        <taxon>Myxococcota</taxon>
        <taxon>Myxococcia</taxon>
        <taxon>Myxococcales</taxon>
        <taxon>Cystobacterineae</taxon>
        <taxon>Myxococcaceae</taxon>
        <taxon>Pyxidicoccus</taxon>
    </lineage>
</organism>
<name>A0ABX7NW02_9BACT</name>
<feature type="region of interest" description="Disordered" evidence="1">
    <location>
        <begin position="92"/>
        <end position="386"/>
    </location>
</feature>
<dbReference type="EMBL" id="CP071090">
    <property type="protein sequence ID" value="QSQ23054.1"/>
    <property type="molecule type" value="Genomic_DNA"/>
</dbReference>
<dbReference type="Proteomes" id="UP000662747">
    <property type="component" value="Chromosome"/>
</dbReference>
<reference evidence="2 3" key="1">
    <citation type="submission" date="2021-02" db="EMBL/GenBank/DDBJ databases">
        <title>De Novo genome assembly of isolated myxobacteria.</title>
        <authorList>
            <person name="Stevens D.C."/>
        </authorList>
    </citation>
    <scope>NUCLEOTIDE SEQUENCE [LARGE SCALE GENOMIC DNA]</scope>
    <source>
        <strain evidence="3">SCPEA02</strain>
    </source>
</reference>